<feature type="region of interest" description="Disordered" evidence="4">
    <location>
        <begin position="1"/>
        <end position="36"/>
    </location>
</feature>
<keyword evidence="2" id="KW-0238">DNA-binding</keyword>
<evidence type="ECO:0000256" key="4">
    <source>
        <dbReference type="SAM" id="MobiDB-lite"/>
    </source>
</evidence>
<evidence type="ECO:0000313" key="6">
    <source>
        <dbReference type="EMBL" id="WBL75628.1"/>
    </source>
</evidence>
<proteinExistence type="predicted"/>
<dbReference type="CDD" id="cd06529">
    <property type="entry name" value="S24_LexA-like"/>
    <property type="match status" value="1"/>
</dbReference>
<evidence type="ECO:0000256" key="3">
    <source>
        <dbReference type="ARBA" id="ARBA00023163"/>
    </source>
</evidence>
<accession>A0ABY7MBL3</accession>
<reference evidence="6" key="1">
    <citation type="submission" date="2021-12" db="EMBL/GenBank/DDBJ databases">
        <title>Bradyrhizobium xenonodulans sp. nov.</title>
        <authorList>
            <person name="Claassens R."/>
            <person name="Venter S.N."/>
            <person name="Beukes C.W."/>
            <person name="Stepkowski T."/>
            <person name="Steenkamp E.T."/>
        </authorList>
    </citation>
    <scope>NUCLEOTIDE SEQUENCE</scope>
    <source>
        <strain evidence="6">14AB</strain>
    </source>
</reference>
<dbReference type="EMBL" id="CP089391">
    <property type="protein sequence ID" value="WBL75628.1"/>
    <property type="molecule type" value="Genomic_DNA"/>
</dbReference>
<keyword evidence="7" id="KW-1185">Reference proteome</keyword>
<evidence type="ECO:0000256" key="1">
    <source>
        <dbReference type="ARBA" id="ARBA00023015"/>
    </source>
</evidence>
<protein>
    <submittedName>
        <fullName evidence="6">S24 family peptidase</fullName>
    </submittedName>
</protein>
<dbReference type="InterPro" id="IPR036286">
    <property type="entry name" value="LexA/Signal_pep-like_sf"/>
</dbReference>
<dbReference type="InterPro" id="IPR015927">
    <property type="entry name" value="Peptidase_S24_S26A/B/C"/>
</dbReference>
<keyword evidence="3" id="KW-0804">Transcription</keyword>
<evidence type="ECO:0000313" key="7">
    <source>
        <dbReference type="Proteomes" id="UP001179614"/>
    </source>
</evidence>
<dbReference type="RefSeq" id="WP_270160451.1">
    <property type="nucleotide sequence ID" value="NZ_CP089391.1"/>
</dbReference>
<dbReference type="PANTHER" id="PTHR40661">
    <property type="match status" value="1"/>
</dbReference>
<dbReference type="SUPFAM" id="SSF51306">
    <property type="entry name" value="LexA/Signal peptidase"/>
    <property type="match status" value="1"/>
</dbReference>
<evidence type="ECO:0000259" key="5">
    <source>
        <dbReference type="Pfam" id="PF00717"/>
    </source>
</evidence>
<dbReference type="Pfam" id="PF00717">
    <property type="entry name" value="Peptidase_S24"/>
    <property type="match status" value="1"/>
</dbReference>
<name>A0ABY7MBL3_9BRAD</name>
<dbReference type="Gene3D" id="2.10.109.10">
    <property type="entry name" value="Umud Fragment, subunit A"/>
    <property type="match status" value="1"/>
</dbReference>
<evidence type="ECO:0000256" key="2">
    <source>
        <dbReference type="ARBA" id="ARBA00023125"/>
    </source>
</evidence>
<organism evidence="6 7">
    <name type="scientific">Bradyrhizobium xenonodulans</name>
    <dbReference type="NCBI Taxonomy" id="2736875"/>
    <lineage>
        <taxon>Bacteria</taxon>
        <taxon>Pseudomonadati</taxon>
        <taxon>Pseudomonadota</taxon>
        <taxon>Alphaproteobacteria</taxon>
        <taxon>Hyphomicrobiales</taxon>
        <taxon>Nitrobacteraceae</taxon>
        <taxon>Bradyrhizobium</taxon>
    </lineage>
</organism>
<gene>
    <name evidence="6" type="ORF">I3J27_21585</name>
</gene>
<sequence length="281" mass="31406">MIEEAPIPGRPTAERRKSERPRKPKGTRNGDQVSNQLLLHGSTVSREFPIRPIEMSGSSDWNSADRRRIIPRMENDELRQRIKSRLAELRLGPIEAAQAVPGLERNYLSDYLAGRKKSFSSAKQPLVARALKWSIEDLLDARPRVSNAPAPKIAMVPLLDNVTAGRLSSPASQVPVDRVPLLAFADLGRGEFFALRVEGDSMDRFSPEGSIIVINKSDRTLLNGKCYVFAVGGQTTYKMWQGGDTPFLAPHSTNPINKPIFFKRKRDLEVIGRVKRTILDL</sequence>
<keyword evidence="1" id="KW-0805">Transcription regulation</keyword>
<dbReference type="Proteomes" id="UP001179614">
    <property type="component" value="Chromosome"/>
</dbReference>
<dbReference type="PANTHER" id="PTHR40661:SF3">
    <property type="entry name" value="FELS-1 PROPHAGE TRANSCRIPTIONAL REGULATOR"/>
    <property type="match status" value="1"/>
</dbReference>
<feature type="domain" description="Peptidase S24/S26A/S26B/S26C" evidence="5">
    <location>
        <begin position="157"/>
        <end position="274"/>
    </location>
</feature>
<dbReference type="InterPro" id="IPR039418">
    <property type="entry name" value="LexA-like"/>
</dbReference>